<proteinExistence type="predicted"/>
<feature type="compositionally biased region" description="Basic and acidic residues" evidence="1">
    <location>
        <begin position="100"/>
        <end position="110"/>
    </location>
</feature>
<reference evidence="3 4" key="1">
    <citation type="submission" date="2020-02" db="EMBL/GenBank/DDBJ databases">
        <authorList>
            <person name="Kim M.K."/>
        </authorList>
    </citation>
    <scope>NUCLEOTIDE SEQUENCE [LARGE SCALE GENOMIC DNA]</scope>
    <source>
        <strain evidence="3 4">17J57-3</strain>
    </source>
</reference>
<feature type="chain" id="PRO_5025593578" evidence="2">
    <location>
        <begin position="22"/>
        <end position="172"/>
    </location>
</feature>
<organism evidence="3 4">
    <name type="scientific">Noviherbaspirillum galbum</name>
    <dbReference type="NCBI Taxonomy" id="2709383"/>
    <lineage>
        <taxon>Bacteria</taxon>
        <taxon>Pseudomonadati</taxon>
        <taxon>Pseudomonadota</taxon>
        <taxon>Betaproteobacteria</taxon>
        <taxon>Burkholderiales</taxon>
        <taxon>Oxalobacteraceae</taxon>
        <taxon>Noviherbaspirillum</taxon>
    </lineage>
</organism>
<name>A0A6B3SVJ5_9BURK</name>
<evidence type="ECO:0000256" key="1">
    <source>
        <dbReference type="SAM" id="MobiDB-lite"/>
    </source>
</evidence>
<sequence>MNRIMVVMLGGMLALAAGSQAQEWHPELHAPQGAAQEQAGGQVQGQVQGQAQESSRERARQNPPNPQDICAAGKDKCAEGLSAKRHPHVLSPPLSVRDVTPPKEAPRREAAPVTVPNVTVPAPPPTITGCDGGGCWNSEGGRYNGPGAAPGGAVTSGSGRLCTTNGAFVQCF</sequence>
<feature type="compositionally biased region" description="Low complexity" evidence="1">
    <location>
        <begin position="32"/>
        <end position="53"/>
    </location>
</feature>
<feature type="compositionally biased region" description="Low complexity" evidence="1">
    <location>
        <begin position="111"/>
        <end position="120"/>
    </location>
</feature>
<dbReference type="AlphaFoldDB" id="A0A6B3SVJ5"/>
<feature type="signal peptide" evidence="2">
    <location>
        <begin position="1"/>
        <end position="21"/>
    </location>
</feature>
<protein>
    <submittedName>
        <fullName evidence="3">Uncharacterized protein</fullName>
    </submittedName>
</protein>
<accession>A0A6B3SVJ5</accession>
<dbReference type="EMBL" id="JAAIVB010000063">
    <property type="protein sequence ID" value="NEX62916.1"/>
    <property type="molecule type" value="Genomic_DNA"/>
</dbReference>
<evidence type="ECO:0000256" key="2">
    <source>
        <dbReference type="SAM" id="SignalP"/>
    </source>
</evidence>
<dbReference type="RefSeq" id="WP_163966078.1">
    <property type="nucleotide sequence ID" value="NZ_JAAIVB010000063.1"/>
</dbReference>
<evidence type="ECO:0000313" key="3">
    <source>
        <dbReference type="EMBL" id="NEX62916.1"/>
    </source>
</evidence>
<dbReference type="Proteomes" id="UP000482155">
    <property type="component" value="Unassembled WGS sequence"/>
</dbReference>
<comment type="caution">
    <text evidence="3">The sequence shown here is derived from an EMBL/GenBank/DDBJ whole genome shotgun (WGS) entry which is preliminary data.</text>
</comment>
<keyword evidence="4" id="KW-1185">Reference proteome</keyword>
<evidence type="ECO:0000313" key="4">
    <source>
        <dbReference type="Proteomes" id="UP000482155"/>
    </source>
</evidence>
<feature type="region of interest" description="Disordered" evidence="1">
    <location>
        <begin position="32"/>
        <end position="124"/>
    </location>
</feature>
<keyword evidence="2" id="KW-0732">Signal</keyword>
<gene>
    <name evidence="3" type="ORF">G3574_17685</name>
</gene>